<organism evidence="1 2">
    <name type="scientific">Tritrichomonas musculus</name>
    <dbReference type="NCBI Taxonomy" id="1915356"/>
    <lineage>
        <taxon>Eukaryota</taxon>
        <taxon>Metamonada</taxon>
        <taxon>Parabasalia</taxon>
        <taxon>Tritrichomonadida</taxon>
        <taxon>Tritrichomonadidae</taxon>
        <taxon>Tritrichomonas</taxon>
    </lineage>
</organism>
<sequence>MNCNKQSFQDKRKNYMTTRIADENHSNDTNNIDQLIIATKEFKEYIRKKEELYDSFIVFIENSEENDIQNFIDIISQQNQDTTRVKYDEILQLIGSISNNCHRNESFLKNLYQIIDHCKDQIKQTFSNKEIFNIFENNKKMLLFLFQKEIITIDDDIYNELLQKNEANGNRYSHFFYPELKKFKGDKEVKNIKKELIDIDKNIFELFEENRDKGENDSFICSLIREDSVEEFIEHVNRMNISLRSHVSNSIFETNSFLIENNNTTLIEYSAFFGAIKIFQYLRLNDIELEPSLWLYAIHSRNAELIHLLESYQVFPPDKNYVKCMCEAIKCHHNEIADYIENNMITENDEIRKNEEVITTILKNHNYAYLALNFEDSNTFFYLWNYGYHTLVKLFLITRKEYYEKVTLETMNDSNPVKLFLKKCIKKITFNTTNTIVTLQEAANKDQIDIIYYLLYCKKCVPNFCFYKNTVLQKIVIPSSVVSIRNGAFNQCTSLKQIIIPSSVTSIGNCTFSGCSSLTEIEIPSSVTSIGNYAFSGCSSLTEIEIPSSVTSIGNYAFSGCSSLTEIEIPSSVTSIGNYAFFECYSLRVIVIPSSVTSIGNNAFWGINSLIIMGSIENILPEMFLRCFSLENITIPSSVISIECYAFSCCLHLKTVTVPFSVILIDDFAFSKCLSLRKIKIPSSVEFIGNYAFFECSSLTQINLPFSVNSIGSYAFCGCKSLEEIIIPFSVVSIGDHAFDRCSSVTYIEIPSLIESIGNYVFNECSSLINIEIPPSVISIGNYAFSGCKSLRSIKIPFSVVSIGNYAFNKCSSLLQIEIPVSLKSIGNYAFSDCRSLKTIEIPFSVESIGNYAFRGCSSLSKFTIPPSVSSIGNNVFDKCSPSLQKSFKSFLDSREKCI</sequence>
<dbReference type="InterPro" id="IPR032675">
    <property type="entry name" value="LRR_dom_sf"/>
</dbReference>
<accession>A0ABR2L7X4</accession>
<dbReference type="PANTHER" id="PTHR45661">
    <property type="entry name" value="SURFACE ANTIGEN"/>
    <property type="match status" value="1"/>
</dbReference>
<dbReference type="PANTHER" id="PTHR45661:SF3">
    <property type="entry name" value="IG-LIKE DOMAIN-CONTAINING PROTEIN"/>
    <property type="match status" value="1"/>
</dbReference>
<reference evidence="1 2" key="1">
    <citation type="submission" date="2024-04" db="EMBL/GenBank/DDBJ databases">
        <title>Tritrichomonas musculus Genome.</title>
        <authorList>
            <person name="Alves-Ferreira E."/>
            <person name="Grigg M."/>
            <person name="Lorenzi H."/>
            <person name="Galac M."/>
        </authorList>
    </citation>
    <scope>NUCLEOTIDE SEQUENCE [LARGE SCALE GENOMIC DNA]</scope>
    <source>
        <strain evidence="1 2">EAF2021</strain>
    </source>
</reference>
<comment type="caution">
    <text evidence="1">The sequence shown here is derived from an EMBL/GenBank/DDBJ whole genome shotgun (WGS) entry which is preliminary data.</text>
</comment>
<dbReference type="Pfam" id="PF13306">
    <property type="entry name" value="LRR_5"/>
    <property type="match status" value="3"/>
</dbReference>
<evidence type="ECO:0000313" key="1">
    <source>
        <dbReference type="EMBL" id="KAK8899106.1"/>
    </source>
</evidence>
<dbReference type="Gene3D" id="3.40.50.12480">
    <property type="match status" value="3"/>
</dbReference>
<dbReference type="InterPro" id="IPR053139">
    <property type="entry name" value="Surface_bspA-like"/>
</dbReference>
<gene>
    <name evidence="1" type="ORF">M9Y10_001407</name>
</gene>
<dbReference type="SUPFAM" id="SSF48403">
    <property type="entry name" value="Ankyrin repeat"/>
    <property type="match status" value="1"/>
</dbReference>
<evidence type="ECO:0000313" key="2">
    <source>
        <dbReference type="Proteomes" id="UP001470230"/>
    </source>
</evidence>
<dbReference type="InterPro" id="IPR036770">
    <property type="entry name" value="Ankyrin_rpt-contain_sf"/>
</dbReference>
<protein>
    <submittedName>
        <fullName evidence="1">Uncharacterized protein</fullName>
    </submittedName>
</protein>
<proteinExistence type="predicted"/>
<dbReference type="Gene3D" id="3.80.10.10">
    <property type="entry name" value="Ribonuclease Inhibitor"/>
    <property type="match status" value="3"/>
</dbReference>
<dbReference type="InterPro" id="IPR026906">
    <property type="entry name" value="LRR_5"/>
</dbReference>
<dbReference type="EMBL" id="JAPFFF010000001">
    <property type="protein sequence ID" value="KAK8899106.1"/>
    <property type="molecule type" value="Genomic_DNA"/>
</dbReference>
<keyword evidence="2" id="KW-1185">Reference proteome</keyword>
<dbReference type="SUPFAM" id="SSF52058">
    <property type="entry name" value="L domain-like"/>
    <property type="match status" value="3"/>
</dbReference>
<dbReference type="Proteomes" id="UP001470230">
    <property type="component" value="Unassembled WGS sequence"/>
</dbReference>
<name>A0ABR2L7X4_9EUKA</name>